<protein>
    <submittedName>
        <fullName evidence="2">Uncharacterized protein</fullName>
    </submittedName>
</protein>
<feature type="region of interest" description="Disordered" evidence="1">
    <location>
        <begin position="1"/>
        <end position="44"/>
    </location>
</feature>
<evidence type="ECO:0000313" key="3">
    <source>
        <dbReference type="Proteomes" id="UP000601435"/>
    </source>
</evidence>
<organism evidence="2 3">
    <name type="scientific">Symbiodinium necroappetens</name>
    <dbReference type="NCBI Taxonomy" id="1628268"/>
    <lineage>
        <taxon>Eukaryota</taxon>
        <taxon>Sar</taxon>
        <taxon>Alveolata</taxon>
        <taxon>Dinophyceae</taxon>
        <taxon>Suessiales</taxon>
        <taxon>Symbiodiniaceae</taxon>
        <taxon>Symbiodinium</taxon>
    </lineage>
</organism>
<feature type="compositionally biased region" description="Low complexity" evidence="1">
    <location>
        <begin position="107"/>
        <end position="123"/>
    </location>
</feature>
<dbReference type="AlphaFoldDB" id="A0A812ZU54"/>
<sequence>DNSSTSMAQQATTTSPTQEQGAGTAGDNEQDDVSEEIHQLWLKSGTTRDSMVQTLIDCNGEKVELYKDTQKFRKDKYDEDLEQFWCEKRTIGQQGTNEIEGLKEKVSGSGQSSSLNISGLQGNLDREWGRDGREGCAEEAPKKATDNIPLYMKECVSARDKLTKFTDKLDMTDPTVKLEMPKMLEIRDQLGKLYDGLAGMQADSKVGAMSEAHFGYHPGMTLAISCEVKNKCLGRGVRLERLL</sequence>
<evidence type="ECO:0000313" key="2">
    <source>
        <dbReference type="EMBL" id="CAE7838593.1"/>
    </source>
</evidence>
<proteinExistence type="predicted"/>
<keyword evidence="3" id="KW-1185">Reference proteome</keyword>
<dbReference type="Proteomes" id="UP000601435">
    <property type="component" value="Unassembled WGS sequence"/>
</dbReference>
<gene>
    <name evidence="2" type="ORF">SNEC2469_LOCUS25327</name>
</gene>
<feature type="compositionally biased region" description="Low complexity" evidence="1">
    <location>
        <begin position="1"/>
        <end position="20"/>
    </location>
</feature>
<reference evidence="2" key="1">
    <citation type="submission" date="2021-02" db="EMBL/GenBank/DDBJ databases">
        <authorList>
            <person name="Dougan E. K."/>
            <person name="Rhodes N."/>
            <person name="Thang M."/>
            <person name="Chan C."/>
        </authorList>
    </citation>
    <scope>NUCLEOTIDE SEQUENCE</scope>
</reference>
<feature type="non-terminal residue" evidence="2">
    <location>
        <position position="1"/>
    </location>
</feature>
<comment type="caution">
    <text evidence="2">The sequence shown here is derived from an EMBL/GenBank/DDBJ whole genome shotgun (WGS) entry which is preliminary data.</text>
</comment>
<accession>A0A812ZU54</accession>
<name>A0A812ZU54_9DINO</name>
<evidence type="ECO:0000256" key="1">
    <source>
        <dbReference type="SAM" id="MobiDB-lite"/>
    </source>
</evidence>
<feature type="region of interest" description="Disordered" evidence="1">
    <location>
        <begin position="105"/>
        <end position="124"/>
    </location>
</feature>
<dbReference type="EMBL" id="CAJNJA010049798">
    <property type="protein sequence ID" value="CAE7838593.1"/>
    <property type="molecule type" value="Genomic_DNA"/>
</dbReference>